<dbReference type="GeneID" id="111100253"/>
<evidence type="ECO:0000313" key="3">
    <source>
        <dbReference type="RefSeq" id="XP_022287646.1"/>
    </source>
</evidence>
<dbReference type="Proteomes" id="UP000694844">
    <property type="component" value="Chromosome 6"/>
</dbReference>
<dbReference type="AlphaFoldDB" id="A0A8B8A870"/>
<dbReference type="RefSeq" id="XP_022287646.1">
    <property type="nucleotide sequence ID" value="XM_022431938.1"/>
</dbReference>
<proteinExistence type="predicted"/>
<accession>A0A8B8A870</accession>
<dbReference type="SUPFAM" id="SSF53098">
    <property type="entry name" value="Ribonuclease H-like"/>
    <property type="match status" value="1"/>
</dbReference>
<dbReference type="OrthoDB" id="6116262at2759"/>
<dbReference type="Pfam" id="PF05699">
    <property type="entry name" value="Dimer_Tnp_hAT"/>
    <property type="match status" value="1"/>
</dbReference>
<dbReference type="InterPro" id="IPR008906">
    <property type="entry name" value="HATC_C_dom"/>
</dbReference>
<keyword evidence="2" id="KW-1185">Reference proteome</keyword>
<sequence>MGFKSDCSLHKRERQRWGLHHRRKRTKFRHDIWRNGKLIPDFRDGLLPRSWGPVMHIVGCVTGMQNSNDIHDFKVDHGGMNDCTKHQKTAMHHANLKSQNSTPSAANFFAKAKVDQDEDVTRAEVLFSNFIAEHNLSFLVADCFTKLCKSIFPDSRIALKFSCGRTKTTQIVKRSLAPVLQEEVVRHLQTHPFSMAIDESNDRNSDKSLAILVRYFNNQSCTKFLAMPICNIGSAANIFDHLQEVFLEHNIPWSNLVGFVSDNCNVMTGRNNSVVSRIKEKAPSVFDFGCVCHLANLCAVAGVKALALPVEDLLVEVYFHFYHSSNRKEKYKEFMDFTDTEPSKILKHSSTRWLSLEKCVNRLLEHWPALLSYFNSHNDVEKPGRVKRCAAYLRDHEVRLYYHFLSFILQPLNDFNTMFQADESRIGYLQEEMKILLRKFMGKFVRAKVIQTSQDLTSVPFNNSNNQLQDNIIAIGPATRAFIVDNEEDISPSSLQRFFMSVRKFYERVAAKMVANFPFDDPVVSGLSLLSPHQRGDLPPTAITDLARRFPNLVPEKDFEQLEEEFQDYQTTPASDFPKVEDVRTDKFWGVVLQMQHRITQQPRFPLMKKLVSGMLTIPNSNADCERVFSVVKKIQTDMKSNLDNSTLNALLTAKLNVTDKCYAFHPSKEQLRLAKQACVSYNRDVHG</sequence>
<dbReference type="GO" id="GO:0046983">
    <property type="term" value="F:protein dimerization activity"/>
    <property type="evidence" value="ECO:0007669"/>
    <property type="project" value="InterPro"/>
</dbReference>
<dbReference type="PANTHER" id="PTHR37162">
    <property type="entry name" value="HAT FAMILY DIMERISATION DOMAINCONTAINING PROTEIN-RELATED"/>
    <property type="match status" value="1"/>
</dbReference>
<dbReference type="PANTHER" id="PTHR37162:SF1">
    <property type="entry name" value="BED-TYPE DOMAIN-CONTAINING PROTEIN"/>
    <property type="match status" value="1"/>
</dbReference>
<dbReference type="KEGG" id="cvn:111100253"/>
<dbReference type="InterPro" id="IPR012337">
    <property type="entry name" value="RNaseH-like_sf"/>
</dbReference>
<gene>
    <name evidence="3" type="primary">LOC111100253</name>
</gene>
<reference evidence="3" key="1">
    <citation type="submission" date="2025-08" db="UniProtKB">
        <authorList>
            <consortium name="RefSeq"/>
        </authorList>
    </citation>
    <scope>IDENTIFICATION</scope>
    <source>
        <tissue evidence="3">Whole sample</tissue>
    </source>
</reference>
<feature type="domain" description="HAT C-terminal dimerisation" evidence="1">
    <location>
        <begin position="601"/>
        <end position="656"/>
    </location>
</feature>
<protein>
    <submittedName>
        <fullName evidence="3">Uncharacterized protein LOC111100253</fullName>
    </submittedName>
</protein>
<name>A0A8B8A870_CRAVI</name>
<organism evidence="2 3">
    <name type="scientific">Crassostrea virginica</name>
    <name type="common">Eastern oyster</name>
    <dbReference type="NCBI Taxonomy" id="6565"/>
    <lineage>
        <taxon>Eukaryota</taxon>
        <taxon>Metazoa</taxon>
        <taxon>Spiralia</taxon>
        <taxon>Lophotrochozoa</taxon>
        <taxon>Mollusca</taxon>
        <taxon>Bivalvia</taxon>
        <taxon>Autobranchia</taxon>
        <taxon>Pteriomorphia</taxon>
        <taxon>Ostreida</taxon>
        <taxon>Ostreoidea</taxon>
        <taxon>Ostreidae</taxon>
        <taxon>Crassostrea</taxon>
    </lineage>
</organism>
<evidence type="ECO:0000313" key="2">
    <source>
        <dbReference type="Proteomes" id="UP000694844"/>
    </source>
</evidence>
<evidence type="ECO:0000259" key="1">
    <source>
        <dbReference type="Pfam" id="PF05699"/>
    </source>
</evidence>